<evidence type="ECO:0000313" key="3">
    <source>
        <dbReference type="Proteomes" id="UP000030655"/>
    </source>
</evidence>
<dbReference type="GO" id="GO:1990023">
    <property type="term" value="C:mitotic spindle midzone"/>
    <property type="evidence" value="ECO:0007669"/>
    <property type="project" value="TreeGrafter"/>
</dbReference>
<dbReference type="GO" id="GO:0051256">
    <property type="term" value="P:mitotic spindle midzone assembly"/>
    <property type="evidence" value="ECO:0007669"/>
    <property type="project" value="TreeGrafter"/>
</dbReference>
<keyword evidence="1" id="KW-0175">Coiled coil</keyword>
<keyword evidence="3" id="KW-1185">Reference proteome</keyword>
<feature type="coiled-coil region" evidence="1">
    <location>
        <begin position="280"/>
        <end position="307"/>
    </location>
</feature>
<dbReference type="Proteomes" id="UP000030655">
    <property type="component" value="Unassembled WGS sequence"/>
</dbReference>
<feature type="coiled-coil region" evidence="1">
    <location>
        <begin position="115"/>
        <end position="167"/>
    </location>
</feature>
<dbReference type="GO" id="GO:0005737">
    <property type="term" value="C:cytoplasm"/>
    <property type="evidence" value="ECO:0007669"/>
    <property type="project" value="TreeGrafter"/>
</dbReference>
<dbReference type="VEuPathDB" id="MicrosporidiaDB:H312_03140"/>
<reference evidence="2 3" key="2">
    <citation type="submission" date="2014-03" db="EMBL/GenBank/DDBJ databases">
        <title>The Genome Sequence of Anncaliia algerae insect isolate PRA339.</title>
        <authorList>
            <consortium name="The Broad Institute Genome Sequencing Platform"/>
            <consortium name="The Broad Institute Genome Sequencing Center for Infectious Disease"/>
            <person name="Cuomo C."/>
            <person name="Becnel J."/>
            <person name="Sanscrainte N."/>
            <person name="Walker B."/>
            <person name="Young S.K."/>
            <person name="Zeng Q."/>
            <person name="Gargeya S."/>
            <person name="Fitzgerald M."/>
            <person name="Haas B."/>
            <person name="Abouelleil A."/>
            <person name="Alvarado L."/>
            <person name="Arachchi H.M."/>
            <person name="Berlin A.M."/>
            <person name="Chapman S.B."/>
            <person name="Dewar J."/>
            <person name="Goldberg J."/>
            <person name="Griggs A."/>
            <person name="Gujja S."/>
            <person name="Hansen M."/>
            <person name="Howarth C."/>
            <person name="Imamovic A."/>
            <person name="Larimer J."/>
            <person name="McCowan C."/>
            <person name="Murphy C."/>
            <person name="Neiman D."/>
            <person name="Pearson M."/>
            <person name="Priest M."/>
            <person name="Roberts A."/>
            <person name="Saif S."/>
            <person name="Shea T."/>
            <person name="Sisk P."/>
            <person name="Sykes S."/>
            <person name="Wortman J."/>
            <person name="Nusbaum C."/>
            <person name="Birren B."/>
        </authorList>
    </citation>
    <scope>NUCLEOTIDE SEQUENCE [LARGE SCALE GENOMIC DNA]</scope>
    <source>
        <strain evidence="2 3">PRA339</strain>
    </source>
</reference>
<dbReference type="GO" id="GO:0008017">
    <property type="term" value="F:microtubule binding"/>
    <property type="evidence" value="ECO:0007669"/>
    <property type="project" value="InterPro"/>
</dbReference>
<dbReference type="OrthoDB" id="642895at2759"/>
<organism evidence="2 3">
    <name type="scientific">Anncaliia algerae PRA339</name>
    <dbReference type="NCBI Taxonomy" id="1288291"/>
    <lineage>
        <taxon>Eukaryota</taxon>
        <taxon>Fungi</taxon>
        <taxon>Fungi incertae sedis</taxon>
        <taxon>Microsporidia</taxon>
        <taxon>Tubulinosematoidea</taxon>
        <taxon>Tubulinosematidae</taxon>
        <taxon>Anncaliia</taxon>
    </lineage>
</organism>
<feature type="coiled-coil region" evidence="1">
    <location>
        <begin position="202"/>
        <end position="243"/>
    </location>
</feature>
<evidence type="ECO:0000313" key="2">
    <source>
        <dbReference type="EMBL" id="KCZ79466.1"/>
    </source>
</evidence>
<protein>
    <submittedName>
        <fullName evidence="2">Uncharacterized protein</fullName>
    </submittedName>
</protein>
<accession>A0A059EXL5</accession>
<reference evidence="3" key="1">
    <citation type="submission" date="2013-02" db="EMBL/GenBank/DDBJ databases">
        <authorList>
            <consortium name="The Broad Institute Genome Sequencing Platform"/>
            <person name="Cuomo C."/>
            <person name="Becnel J."/>
            <person name="Sanscrainte N."/>
            <person name="Walker B."/>
            <person name="Young S.K."/>
            <person name="Zeng Q."/>
            <person name="Gargeya S."/>
            <person name="Fitzgerald M."/>
            <person name="Haas B."/>
            <person name="Abouelleil A."/>
            <person name="Alvarado L."/>
            <person name="Arachchi H.M."/>
            <person name="Berlin A.M."/>
            <person name="Chapman S.B."/>
            <person name="Dewar J."/>
            <person name="Goldberg J."/>
            <person name="Griggs A."/>
            <person name="Gujja S."/>
            <person name="Hansen M."/>
            <person name="Howarth C."/>
            <person name="Imamovic A."/>
            <person name="Larimer J."/>
            <person name="McCowan C."/>
            <person name="Murphy C."/>
            <person name="Neiman D."/>
            <person name="Pearson M."/>
            <person name="Priest M."/>
            <person name="Roberts A."/>
            <person name="Saif S."/>
            <person name="Shea T."/>
            <person name="Sisk P."/>
            <person name="Sykes S."/>
            <person name="Wortman J."/>
            <person name="Nusbaum C."/>
            <person name="Birren B."/>
        </authorList>
    </citation>
    <scope>NUCLEOTIDE SEQUENCE [LARGE SCALE GENOMIC DNA]</scope>
    <source>
        <strain evidence="3">PRA339</strain>
    </source>
</reference>
<dbReference type="PANTHER" id="PTHR19321:SF41">
    <property type="entry name" value="FASCETTO-RELATED"/>
    <property type="match status" value="1"/>
</dbReference>
<sequence length="456" mass="54562">MKCEFFEELKANITTLLQKASLITMPPMLPFRYHKNEFNIIQDTIKKCIAETEDKINKIKQSNNTMYAKIHEITLSIGLEPLKLKKAGNLLIESEILETHYKEMRLLFEEKKFKTEILTKEIEKFSKEIGSLEDEKEEVFNNLIDKIDYLENRLVSLRNKKIELERSKVIKINEILNYMKILEKKDYDEIETKIISGEDVKLHEIQQKHKELVDEYNDKSKRLKELQKDIRKLRKYFDELDLKRENINETNINDSFCSVNDTLLQNDNYNINDSLNNKNIERAESVLKELQEKKKLLFKRIFKLKSEELKEMYEIFKMPYKEYQESEKNLEKIESQIHDLIPKKDSFLMILNLIEKRDNLKNAMIDFERIASDPKRLFKNSIQLLNEERFRKTAAPNLLKLEKEILEKIESYENEFGVFYLNGNYKNILNDEINNRIINKSIFIMGGFDSPRKKRK</sequence>
<dbReference type="InterPro" id="IPR007145">
    <property type="entry name" value="MAP65_Ase1_PRC1"/>
</dbReference>
<evidence type="ECO:0000256" key="1">
    <source>
        <dbReference type="SAM" id="Coils"/>
    </source>
</evidence>
<dbReference type="Gene3D" id="1.20.58.1520">
    <property type="match status" value="1"/>
</dbReference>
<dbReference type="AlphaFoldDB" id="A0A059EXL5"/>
<dbReference type="EMBL" id="KK365271">
    <property type="protein sequence ID" value="KCZ79466.1"/>
    <property type="molecule type" value="Genomic_DNA"/>
</dbReference>
<dbReference type="STRING" id="1288291.A0A059EXL5"/>
<dbReference type="Pfam" id="PF03999">
    <property type="entry name" value="MAP65_ASE1"/>
    <property type="match status" value="1"/>
</dbReference>
<dbReference type="PANTHER" id="PTHR19321">
    <property type="entry name" value="PROTEIN REGULATOR OF CYTOKINESIS 1 PRC1-RELATED"/>
    <property type="match status" value="1"/>
</dbReference>
<dbReference type="HOGENOM" id="CLU_051701_0_0_1"/>
<proteinExistence type="predicted"/>
<name>A0A059EXL5_9MICR</name>
<gene>
    <name evidence="2" type="ORF">H312_03140</name>
</gene>